<dbReference type="EMBL" id="CP054569">
    <property type="protein sequence ID" value="QKQ45181.1"/>
    <property type="molecule type" value="Genomic_DNA"/>
</dbReference>
<dbReference type="Proteomes" id="UP000509782">
    <property type="component" value="Chromosome"/>
</dbReference>
<organism evidence="1 2">
    <name type="scientific">Achromobacter denitrificans</name>
    <name type="common">Alcaligenes denitrificans</name>
    <dbReference type="NCBI Taxonomy" id="32002"/>
    <lineage>
        <taxon>Bacteria</taxon>
        <taxon>Pseudomonadati</taxon>
        <taxon>Pseudomonadota</taxon>
        <taxon>Betaproteobacteria</taxon>
        <taxon>Burkholderiales</taxon>
        <taxon>Alcaligenaceae</taxon>
        <taxon>Achromobacter</taxon>
    </lineage>
</organism>
<accession>A0A6N0JDJ8</accession>
<proteinExistence type="predicted"/>
<dbReference type="RefSeq" id="WP_174715469.1">
    <property type="nucleotide sequence ID" value="NZ_CP054569.1"/>
</dbReference>
<dbReference type="AlphaFoldDB" id="A0A6N0JDJ8"/>
<name>A0A6N0JDJ8_ACHDE</name>
<evidence type="ECO:0000313" key="2">
    <source>
        <dbReference type="Proteomes" id="UP000509782"/>
    </source>
</evidence>
<reference evidence="1 2" key="1">
    <citation type="submission" date="2020-05" db="EMBL/GenBank/DDBJ databases">
        <title>FDA dAtabase for Regulatory Grade micrObial Sequences (FDA-ARGOS): Supporting development and validation of Infectious Disease Dx tests.</title>
        <authorList>
            <person name="Sproer C."/>
            <person name="Gronow S."/>
            <person name="Severitt S."/>
            <person name="Schroder I."/>
            <person name="Tallon L."/>
            <person name="Sadzewicz L."/>
            <person name="Zhao X."/>
            <person name="Vavikolanu K."/>
            <person name="Mehta A."/>
            <person name="Aluvathingal J."/>
            <person name="Nadendla S."/>
            <person name="Myers T."/>
            <person name="Yan Y."/>
            <person name="Sichtig H."/>
        </authorList>
    </citation>
    <scope>NUCLEOTIDE SEQUENCE [LARGE SCALE GENOMIC DNA]</scope>
    <source>
        <strain evidence="1 2">FDAARGOS_787</strain>
    </source>
</reference>
<gene>
    <name evidence="1" type="ORF">FOC81_30085</name>
</gene>
<evidence type="ECO:0000313" key="1">
    <source>
        <dbReference type="EMBL" id="QKQ45181.1"/>
    </source>
</evidence>
<protein>
    <submittedName>
        <fullName evidence="1">Uncharacterized protein</fullName>
    </submittedName>
</protein>
<sequence>MPIIKTDSHPIINASLVDIFKLFILIIPVPGFRPLRAIPHLCFSCATDGLGQAMLAQGRCPSGDFEIQLTALSPLKAPILFPLGWSDAVSCNHCVRLPAGGPSRPAW</sequence>